<gene>
    <name evidence="3" type="ORF">SAMN04489716_5632</name>
</gene>
<evidence type="ECO:0000313" key="3">
    <source>
        <dbReference type="EMBL" id="SDT68494.1"/>
    </source>
</evidence>
<dbReference type="Proteomes" id="UP000198688">
    <property type="component" value="Chromosome I"/>
</dbReference>
<sequence length="67" mass="7172">MHDLSDAQWRKSSRSGGDGGNCVEVATDMQGVVAVRDTKGRDGGTLLFTPAGWRAFIDGIKEGDFDL</sequence>
<proteinExistence type="predicted"/>
<evidence type="ECO:0000259" key="2">
    <source>
        <dbReference type="Pfam" id="PF04149"/>
    </source>
</evidence>
<dbReference type="RefSeq" id="WP_092547518.1">
    <property type="nucleotide sequence ID" value="NZ_BOMJ01000043.1"/>
</dbReference>
<evidence type="ECO:0000256" key="1">
    <source>
        <dbReference type="SAM" id="MobiDB-lite"/>
    </source>
</evidence>
<dbReference type="InterPro" id="IPR007278">
    <property type="entry name" value="DUF397"/>
</dbReference>
<dbReference type="EMBL" id="LT629758">
    <property type="protein sequence ID" value="SDT68494.1"/>
    <property type="molecule type" value="Genomic_DNA"/>
</dbReference>
<dbReference type="STRING" id="113562.SAMN04489716_5632"/>
<dbReference type="AlphaFoldDB" id="A0A1H2CDS7"/>
<keyword evidence="4" id="KW-1185">Reference proteome</keyword>
<feature type="domain" description="DUF397" evidence="2">
    <location>
        <begin position="7"/>
        <end position="61"/>
    </location>
</feature>
<feature type="region of interest" description="Disordered" evidence="1">
    <location>
        <begin position="1"/>
        <end position="22"/>
    </location>
</feature>
<dbReference type="Pfam" id="PF04149">
    <property type="entry name" value="DUF397"/>
    <property type="match status" value="1"/>
</dbReference>
<organism evidence="3 4">
    <name type="scientific">Actinoplanes derwentensis</name>
    <dbReference type="NCBI Taxonomy" id="113562"/>
    <lineage>
        <taxon>Bacteria</taxon>
        <taxon>Bacillati</taxon>
        <taxon>Actinomycetota</taxon>
        <taxon>Actinomycetes</taxon>
        <taxon>Micromonosporales</taxon>
        <taxon>Micromonosporaceae</taxon>
        <taxon>Actinoplanes</taxon>
    </lineage>
</organism>
<reference evidence="3 4" key="1">
    <citation type="submission" date="2016-10" db="EMBL/GenBank/DDBJ databases">
        <authorList>
            <person name="de Groot N.N."/>
        </authorList>
    </citation>
    <scope>NUCLEOTIDE SEQUENCE [LARGE SCALE GENOMIC DNA]</scope>
    <source>
        <strain evidence="3 4">DSM 43941</strain>
    </source>
</reference>
<protein>
    <recommendedName>
        <fullName evidence="2">DUF397 domain-containing protein</fullName>
    </recommendedName>
</protein>
<name>A0A1H2CDS7_9ACTN</name>
<dbReference type="OrthoDB" id="4301277at2"/>
<accession>A0A1H2CDS7</accession>
<evidence type="ECO:0000313" key="4">
    <source>
        <dbReference type="Proteomes" id="UP000198688"/>
    </source>
</evidence>